<reference evidence="2" key="1">
    <citation type="submission" date="2023-01" db="EMBL/GenBank/DDBJ databases">
        <title>The prevalence of carbapenem-resistant bacteria in aquaculture in China and the genetic diversity of carbapenem-resistant genes.</title>
        <authorList>
            <person name="Wen R."/>
        </authorList>
    </citation>
    <scope>NUCLEOTIDE SEQUENCE</scope>
    <source>
        <strain evidence="2">PVA41-chromosome</strain>
    </source>
</reference>
<keyword evidence="1" id="KW-0812">Transmembrane</keyword>
<dbReference type="RefSeq" id="WP_263009863.1">
    <property type="nucleotide sequence ID" value="NZ_CP097327.1"/>
</dbReference>
<accession>A0AAX3S6S9</accession>
<evidence type="ECO:0000313" key="3">
    <source>
        <dbReference type="Proteomes" id="UP001222403"/>
    </source>
</evidence>
<dbReference type="Proteomes" id="UP001222403">
    <property type="component" value="Chromosome"/>
</dbReference>
<protein>
    <recommendedName>
        <fullName evidence="4">Cyclic lactone autoinducer peptide</fullName>
    </recommendedName>
</protein>
<dbReference type="EMBL" id="CP116222">
    <property type="protein sequence ID" value="WFC08346.1"/>
    <property type="molecule type" value="Genomic_DNA"/>
</dbReference>
<sequence>MKIIKKLLNSQYVGYCLTVFMIVIFGVPPSECEKEMQNDK</sequence>
<dbReference type="AlphaFoldDB" id="A0AAX3S6S9"/>
<organism evidence="2 3">
    <name type="scientific">Providencia vermicola</name>
    <dbReference type="NCBI Taxonomy" id="333965"/>
    <lineage>
        <taxon>Bacteria</taxon>
        <taxon>Pseudomonadati</taxon>
        <taxon>Pseudomonadota</taxon>
        <taxon>Gammaproteobacteria</taxon>
        <taxon>Enterobacterales</taxon>
        <taxon>Morganellaceae</taxon>
        <taxon>Providencia</taxon>
    </lineage>
</organism>
<evidence type="ECO:0000313" key="2">
    <source>
        <dbReference type="EMBL" id="WFC08346.1"/>
    </source>
</evidence>
<gene>
    <name evidence="2" type="ORF">PG365_08320</name>
</gene>
<proteinExistence type="predicted"/>
<name>A0AAX3S6S9_9GAMM</name>
<evidence type="ECO:0000256" key="1">
    <source>
        <dbReference type="SAM" id="Phobius"/>
    </source>
</evidence>
<keyword evidence="1" id="KW-1133">Transmembrane helix</keyword>
<feature type="transmembrane region" description="Helical" evidence="1">
    <location>
        <begin position="12"/>
        <end position="30"/>
    </location>
</feature>
<evidence type="ECO:0008006" key="4">
    <source>
        <dbReference type="Google" id="ProtNLM"/>
    </source>
</evidence>
<keyword evidence="1" id="KW-0472">Membrane</keyword>